<dbReference type="SMART" id="SM00895">
    <property type="entry name" value="FCD"/>
    <property type="match status" value="1"/>
</dbReference>
<keyword evidence="2" id="KW-0238">DNA-binding</keyword>
<name>A0ABW2EGD1_9ACTN</name>
<dbReference type="EMBL" id="JBHSYM010000097">
    <property type="protein sequence ID" value="MFC7017398.1"/>
    <property type="molecule type" value="Genomic_DNA"/>
</dbReference>
<evidence type="ECO:0000256" key="1">
    <source>
        <dbReference type="ARBA" id="ARBA00023015"/>
    </source>
</evidence>
<dbReference type="InterPro" id="IPR036388">
    <property type="entry name" value="WH-like_DNA-bd_sf"/>
</dbReference>
<dbReference type="Gene3D" id="1.10.10.10">
    <property type="entry name" value="Winged helix-like DNA-binding domain superfamily/Winged helix DNA-binding domain"/>
    <property type="match status" value="1"/>
</dbReference>
<evidence type="ECO:0000256" key="2">
    <source>
        <dbReference type="ARBA" id="ARBA00023125"/>
    </source>
</evidence>
<evidence type="ECO:0000256" key="3">
    <source>
        <dbReference type="ARBA" id="ARBA00023163"/>
    </source>
</evidence>
<dbReference type="InterPro" id="IPR008920">
    <property type="entry name" value="TF_FadR/GntR_C"/>
</dbReference>
<dbReference type="PRINTS" id="PR00035">
    <property type="entry name" value="HTHGNTR"/>
</dbReference>
<dbReference type="Gene3D" id="1.20.120.530">
    <property type="entry name" value="GntR ligand-binding domain-like"/>
    <property type="match status" value="1"/>
</dbReference>
<gene>
    <name evidence="5" type="ORF">ACFQMH_38075</name>
</gene>
<dbReference type="PANTHER" id="PTHR43537">
    <property type="entry name" value="TRANSCRIPTIONAL REGULATOR, GNTR FAMILY"/>
    <property type="match status" value="1"/>
</dbReference>
<dbReference type="Proteomes" id="UP001596409">
    <property type="component" value="Unassembled WGS sequence"/>
</dbReference>
<dbReference type="SUPFAM" id="SSF46785">
    <property type="entry name" value="Winged helix' DNA-binding domain"/>
    <property type="match status" value="1"/>
</dbReference>
<dbReference type="InterPro" id="IPR000524">
    <property type="entry name" value="Tscrpt_reg_HTH_GntR"/>
</dbReference>
<keyword evidence="3" id="KW-0804">Transcription</keyword>
<keyword evidence="6" id="KW-1185">Reference proteome</keyword>
<dbReference type="Pfam" id="PF00392">
    <property type="entry name" value="GntR"/>
    <property type="match status" value="1"/>
</dbReference>
<protein>
    <submittedName>
        <fullName evidence="5">FadR/GntR family transcriptional regulator</fullName>
    </submittedName>
</protein>
<dbReference type="SMART" id="SM00345">
    <property type="entry name" value="HTH_GNTR"/>
    <property type="match status" value="1"/>
</dbReference>
<dbReference type="InterPro" id="IPR011711">
    <property type="entry name" value="GntR_C"/>
</dbReference>
<comment type="caution">
    <text evidence="5">The sequence shown here is derived from an EMBL/GenBank/DDBJ whole genome shotgun (WGS) entry which is preliminary data.</text>
</comment>
<organism evidence="5 6">
    <name type="scientific">Streptomyces viridiviolaceus</name>
    <dbReference type="NCBI Taxonomy" id="68282"/>
    <lineage>
        <taxon>Bacteria</taxon>
        <taxon>Bacillati</taxon>
        <taxon>Actinomycetota</taxon>
        <taxon>Actinomycetes</taxon>
        <taxon>Kitasatosporales</taxon>
        <taxon>Streptomycetaceae</taxon>
        <taxon>Streptomyces</taxon>
    </lineage>
</organism>
<evidence type="ECO:0000313" key="5">
    <source>
        <dbReference type="EMBL" id="MFC7017398.1"/>
    </source>
</evidence>
<dbReference type="Pfam" id="PF07729">
    <property type="entry name" value="FCD"/>
    <property type="match status" value="1"/>
</dbReference>
<reference evidence="6" key="1">
    <citation type="journal article" date="2019" name="Int. J. Syst. Evol. Microbiol.">
        <title>The Global Catalogue of Microorganisms (GCM) 10K type strain sequencing project: providing services to taxonomists for standard genome sequencing and annotation.</title>
        <authorList>
            <consortium name="The Broad Institute Genomics Platform"/>
            <consortium name="The Broad Institute Genome Sequencing Center for Infectious Disease"/>
            <person name="Wu L."/>
            <person name="Ma J."/>
        </authorList>
    </citation>
    <scope>NUCLEOTIDE SEQUENCE [LARGE SCALE GENOMIC DNA]</scope>
    <source>
        <strain evidence="6">JCM 4855</strain>
    </source>
</reference>
<dbReference type="InterPro" id="IPR036390">
    <property type="entry name" value="WH_DNA-bd_sf"/>
</dbReference>
<evidence type="ECO:0000313" key="6">
    <source>
        <dbReference type="Proteomes" id="UP001596409"/>
    </source>
</evidence>
<sequence>MPLGAVRPSPLVEQATERLREQITGGHWPLGTRLPGETTLAKELGVGRSTVREALRALAGAGLVQPRQGAGVFVVATEPVEDWPTRLRRAAVTDVYEVRMALEVHAAHLAATRRTDDDVAVLRAALAERRAASARDDAAFVDADIALHRAVVAAAHNPLLADLFDEFAPTLREGLLDMLDLVRVRDQDPNTGDDTHAALVDAVAGGDPEAATAALRGELEHTSKLLREGEDAAGAE</sequence>
<dbReference type="SUPFAM" id="SSF48008">
    <property type="entry name" value="GntR ligand-binding domain-like"/>
    <property type="match status" value="1"/>
</dbReference>
<feature type="domain" description="HTH gntR-type" evidence="4">
    <location>
        <begin position="9"/>
        <end position="77"/>
    </location>
</feature>
<accession>A0ABW2EGD1</accession>
<evidence type="ECO:0000259" key="4">
    <source>
        <dbReference type="PROSITE" id="PS50949"/>
    </source>
</evidence>
<dbReference type="CDD" id="cd07377">
    <property type="entry name" value="WHTH_GntR"/>
    <property type="match status" value="1"/>
</dbReference>
<dbReference type="PROSITE" id="PS50949">
    <property type="entry name" value="HTH_GNTR"/>
    <property type="match status" value="1"/>
</dbReference>
<dbReference type="PANTHER" id="PTHR43537:SF47">
    <property type="entry name" value="REGULATORY PROTEIN GNTR HTH"/>
    <property type="match status" value="1"/>
</dbReference>
<dbReference type="RefSeq" id="WP_189878773.1">
    <property type="nucleotide sequence ID" value="NZ_BMWA01000029.1"/>
</dbReference>
<proteinExistence type="predicted"/>
<keyword evidence="1" id="KW-0805">Transcription regulation</keyword>